<dbReference type="EMBL" id="BART01039792">
    <property type="protein sequence ID" value="GAH23462.1"/>
    <property type="molecule type" value="Genomic_DNA"/>
</dbReference>
<feature type="non-terminal residue" evidence="1">
    <location>
        <position position="102"/>
    </location>
</feature>
<reference evidence="1" key="1">
    <citation type="journal article" date="2014" name="Front. Microbiol.">
        <title>High frequency of phylogenetically diverse reductive dehalogenase-homologous genes in deep subseafloor sedimentary metagenomes.</title>
        <authorList>
            <person name="Kawai M."/>
            <person name="Futagami T."/>
            <person name="Toyoda A."/>
            <person name="Takaki Y."/>
            <person name="Nishi S."/>
            <person name="Hori S."/>
            <person name="Arai W."/>
            <person name="Tsubouchi T."/>
            <person name="Morono Y."/>
            <person name="Uchiyama I."/>
            <person name="Ito T."/>
            <person name="Fujiyama A."/>
            <person name="Inagaki F."/>
            <person name="Takami H."/>
        </authorList>
    </citation>
    <scope>NUCLEOTIDE SEQUENCE</scope>
    <source>
        <strain evidence="1">Expedition CK06-06</strain>
    </source>
</reference>
<protein>
    <submittedName>
        <fullName evidence="1">Uncharacterized protein</fullName>
    </submittedName>
</protein>
<sequence length="102" mass="11342">MGSVPVKKCVADVYRTGGSVSYVHNQTVYDKHTTVVLPQLLPIDYPIHELGHVLDGILGWRHVAIPVTKYAETNDLEAFAEAFTSWLIPGYADRPDEGTIYL</sequence>
<comment type="caution">
    <text evidence="1">The sequence shown here is derived from an EMBL/GenBank/DDBJ whole genome shotgun (WGS) entry which is preliminary data.</text>
</comment>
<dbReference type="AlphaFoldDB" id="X1DTL7"/>
<organism evidence="1">
    <name type="scientific">marine sediment metagenome</name>
    <dbReference type="NCBI Taxonomy" id="412755"/>
    <lineage>
        <taxon>unclassified sequences</taxon>
        <taxon>metagenomes</taxon>
        <taxon>ecological metagenomes</taxon>
    </lineage>
</organism>
<name>X1DTL7_9ZZZZ</name>
<gene>
    <name evidence="1" type="ORF">S01H4_65184</name>
</gene>
<accession>X1DTL7</accession>
<evidence type="ECO:0000313" key="1">
    <source>
        <dbReference type="EMBL" id="GAH23462.1"/>
    </source>
</evidence>
<proteinExistence type="predicted"/>